<reference evidence="2" key="1">
    <citation type="submission" date="2022-11" db="UniProtKB">
        <authorList>
            <consortium name="WormBaseParasite"/>
        </authorList>
    </citation>
    <scope>IDENTIFICATION</scope>
</reference>
<dbReference type="WBParaSite" id="nRc.2.0.1.t34271-RA">
    <property type="protein sequence ID" value="nRc.2.0.1.t34271-RA"/>
    <property type="gene ID" value="nRc.2.0.1.g34271"/>
</dbReference>
<proteinExistence type="predicted"/>
<keyword evidence="1" id="KW-1185">Reference proteome</keyword>
<sequence>MPNLEQEALIWADERKNYVQRINTIRLRLKNAANVGRDNRGCLKSGNLFPITLRKLSVFKPKIVDIDHDTSAVSAFDQLIKHVDSETLTLYVSELFYLKIFETCDFSVDSLCDLTRRAQKLTVFEMNSTKNSEELVDRKFLFSRLIDELKKKTKLKAVTFNCKMTCDQFDQWIDALKLNIRIVTFNGQFEMDVLMKCRNELPCVEFLALQSFSRRIRDDEGDFDGSIYVRHARQIFCCWGPQTFHRGGGENRPPLIKEENFFRRIEFMFCNLKILFFDWNVIDTVCIFDDRTSRICSSIRNMHKRLKMQFVAILIYTPDSETKTSVQKMIEHFEKETEPDGVKVRHVQFSVIPSTPENFSLIVFGDYHYQARTKRLIEVVTQKRVTSPTLDHFCYVVDVDNYSNVDLSIDFAGFESQNIKRVFEEVCQMKDPNCADRCAKSIAESAID</sequence>
<accession>A0A915K6A5</accession>
<name>A0A915K6A5_ROMCU</name>
<dbReference type="OMA" id="NASKFGE"/>
<dbReference type="Proteomes" id="UP000887565">
    <property type="component" value="Unplaced"/>
</dbReference>
<protein>
    <submittedName>
        <fullName evidence="2">Uncharacterized protein</fullName>
    </submittedName>
</protein>
<evidence type="ECO:0000313" key="1">
    <source>
        <dbReference type="Proteomes" id="UP000887565"/>
    </source>
</evidence>
<evidence type="ECO:0000313" key="2">
    <source>
        <dbReference type="WBParaSite" id="nRc.2.0.1.t34271-RA"/>
    </source>
</evidence>
<organism evidence="1 2">
    <name type="scientific">Romanomermis culicivorax</name>
    <name type="common">Nematode worm</name>
    <dbReference type="NCBI Taxonomy" id="13658"/>
    <lineage>
        <taxon>Eukaryota</taxon>
        <taxon>Metazoa</taxon>
        <taxon>Ecdysozoa</taxon>
        <taxon>Nematoda</taxon>
        <taxon>Enoplea</taxon>
        <taxon>Dorylaimia</taxon>
        <taxon>Mermithida</taxon>
        <taxon>Mermithoidea</taxon>
        <taxon>Mermithidae</taxon>
        <taxon>Romanomermis</taxon>
    </lineage>
</organism>
<dbReference type="AlphaFoldDB" id="A0A915K6A5"/>